<proteinExistence type="predicted"/>
<feature type="signal peptide" evidence="2">
    <location>
        <begin position="1"/>
        <end position="28"/>
    </location>
</feature>
<sequence>MGIKHTTIPALLALAGLLAIPCTLPAFAAGNGVVVLTRDVQPRQADRRTGTPDPYPTTVNTNPSARIQAQTNELSDGDFAQVASGTRVSRELLPDNGNNLRGLGGHSSPLPGMAGGSSTGASATGSLAGTVNQNVQRGLAPLQILTRGQ</sequence>
<dbReference type="AlphaFoldDB" id="A0AAI8KAS3"/>
<feature type="chain" id="PRO_5042490431" description="Fap" evidence="2">
    <location>
        <begin position="29"/>
        <end position="149"/>
    </location>
</feature>
<evidence type="ECO:0000313" key="4">
    <source>
        <dbReference type="Proteomes" id="UP000258127"/>
    </source>
</evidence>
<dbReference type="Proteomes" id="UP000258127">
    <property type="component" value="Chromosome"/>
</dbReference>
<protein>
    <recommendedName>
        <fullName evidence="5">Fap</fullName>
    </recommendedName>
</protein>
<keyword evidence="2" id="KW-0732">Signal</keyword>
<evidence type="ECO:0000313" key="3">
    <source>
        <dbReference type="EMBL" id="AXO88282.1"/>
    </source>
</evidence>
<name>A0AAI8KAS3_9PSED</name>
<organism evidence="3 4">
    <name type="scientific">Pseudomonas parafulva</name>
    <dbReference type="NCBI Taxonomy" id="157782"/>
    <lineage>
        <taxon>Bacteria</taxon>
        <taxon>Pseudomonadati</taxon>
        <taxon>Pseudomonadota</taxon>
        <taxon>Gammaproteobacteria</taxon>
        <taxon>Pseudomonadales</taxon>
        <taxon>Pseudomonadaceae</taxon>
        <taxon>Pseudomonas</taxon>
    </lineage>
</organism>
<feature type="region of interest" description="Disordered" evidence="1">
    <location>
        <begin position="43"/>
        <end position="62"/>
    </location>
</feature>
<evidence type="ECO:0000256" key="2">
    <source>
        <dbReference type="SAM" id="SignalP"/>
    </source>
</evidence>
<keyword evidence="4" id="KW-1185">Reference proteome</keyword>
<dbReference type="EMBL" id="CP031641">
    <property type="protein sequence ID" value="AXO88282.1"/>
    <property type="molecule type" value="Genomic_DNA"/>
</dbReference>
<reference evidence="3 4" key="1">
    <citation type="submission" date="2018-08" db="EMBL/GenBank/DDBJ databases">
        <authorList>
            <person name="Lee Y."/>
            <person name="Kakembo D."/>
        </authorList>
    </citation>
    <scope>NUCLEOTIDE SEQUENCE [LARGE SCALE GENOMIC DNA]</scope>
    <source>
        <strain evidence="3 4">JBCS1880</strain>
    </source>
</reference>
<evidence type="ECO:0008006" key="5">
    <source>
        <dbReference type="Google" id="ProtNLM"/>
    </source>
</evidence>
<evidence type="ECO:0000256" key="1">
    <source>
        <dbReference type="SAM" id="MobiDB-lite"/>
    </source>
</evidence>
<feature type="region of interest" description="Disordered" evidence="1">
    <location>
        <begin position="91"/>
        <end position="121"/>
    </location>
</feature>
<accession>A0AAI8KAS3</accession>
<dbReference type="RefSeq" id="WP_116888131.1">
    <property type="nucleotide sequence ID" value="NZ_CP031641.1"/>
</dbReference>
<gene>
    <name evidence="3" type="ORF">DZC75_09825</name>
</gene>